<evidence type="ECO:0000256" key="6">
    <source>
        <dbReference type="ARBA" id="ARBA00022692"/>
    </source>
</evidence>
<dbReference type="AlphaFoldDB" id="A0A951US31"/>
<reference evidence="18" key="2">
    <citation type="journal article" date="2022" name="Microbiol. Resour. Announc.">
        <title>Metagenome Sequencing to Explore Phylogenomics of Terrestrial Cyanobacteria.</title>
        <authorList>
            <person name="Ward R.D."/>
            <person name="Stajich J.E."/>
            <person name="Johansen J.R."/>
            <person name="Huntemann M."/>
            <person name="Clum A."/>
            <person name="Foster B."/>
            <person name="Foster B."/>
            <person name="Roux S."/>
            <person name="Palaniappan K."/>
            <person name="Varghese N."/>
            <person name="Mukherjee S."/>
            <person name="Reddy T.B.K."/>
            <person name="Daum C."/>
            <person name="Copeland A."/>
            <person name="Chen I.A."/>
            <person name="Ivanova N.N."/>
            <person name="Kyrpides N.C."/>
            <person name="Shapiro N."/>
            <person name="Eloe-Fadrosh E.A."/>
            <person name="Pietrasiak N."/>
        </authorList>
    </citation>
    <scope>NUCLEOTIDE SEQUENCE</scope>
    <source>
        <strain evidence="18">GSE-NOS-MK-12-04C</strain>
    </source>
</reference>
<protein>
    <recommendedName>
        <fullName evidence="4">Undecaprenyl-diphosphatase</fullName>
        <ecNumber evidence="3">3.6.1.27</ecNumber>
    </recommendedName>
    <alternativeName>
        <fullName evidence="15">Bacitracin resistance protein</fullName>
    </alternativeName>
    <alternativeName>
        <fullName evidence="14">Undecaprenyl pyrophosphate phosphatase</fullName>
    </alternativeName>
</protein>
<dbReference type="InterPro" id="IPR003824">
    <property type="entry name" value="UppP"/>
</dbReference>
<keyword evidence="5" id="KW-1003">Cell membrane</keyword>
<reference evidence="18" key="1">
    <citation type="submission" date="2021-05" db="EMBL/GenBank/DDBJ databases">
        <authorList>
            <person name="Pietrasiak N."/>
            <person name="Ward R."/>
            <person name="Stajich J.E."/>
            <person name="Kurbessoian T."/>
        </authorList>
    </citation>
    <scope>NUCLEOTIDE SEQUENCE</scope>
    <source>
        <strain evidence="18">GSE-NOS-MK-12-04C</strain>
    </source>
</reference>
<sequence length="100" mass="11561">MAAPGWVEEGNPTFGRVVGLRLCETQPTILLNTKRIEFKETLNYSNLFLPILVGIISTFIFSYLSIAWLLRYLQRQSTWVFVWYRLAFGIVILGAIFSRN</sequence>
<evidence type="ECO:0000256" key="10">
    <source>
        <dbReference type="ARBA" id="ARBA00022989"/>
    </source>
</evidence>
<keyword evidence="6 17" id="KW-0812">Transmembrane</keyword>
<keyword evidence="9" id="KW-0573">Peptidoglycan synthesis</keyword>
<feature type="transmembrane region" description="Helical" evidence="17">
    <location>
        <begin position="82"/>
        <end position="98"/>
    </location>
</feature>
<comment type="subcellular location">
    <subcellularLocation>
        <location evidence="1">Cell membrane</location>
        <topology evidence="1">Multi-pass membrane protein</topology>
    </subcellularLocation>
</comment>
<evidence type="ECO:0000313" key="18">
    <source>
        <dbReference type="EMBL" id="MBW4667332.1"/>
    </source>
</evidence>
<name>A0A951US31_9CYAN</name>
<dbReference type="Proteomes" id="UP000729701">
    <property type="component" value="Unassembled WGS sequence"/>
</dbReference>
<evidence type="ECO:0000256" key="12">
    <source>
        <dbReference type="ARBA" id="ARBA00023251"/>
    </source>
</evidence>
<evidence type="ECO:0000256" key="14">
    <source>
        <dbReference type="ARBA" id="ARBA00032707"/>
    </source>
</evidence>
<dbReference type="GO" id="GO:0009252">
    <property type="term" value="P:peptidoglycan biosynthetic process"/>
    <property type="evidence" value="ECO:0007669"/>
    <property type="project" value="UniProtKB-KW"/>
</dbReference>
<evidence type="ECO:0000256" key="9">
    <source>
        <dbReference type="ARBA" id="ARBA00022984"/>
    </source>
</evidence>
<evidence type="ECO:0000256" key="16">
    <source>
        <dbReference type="ARBA" id="ARBA00047594"/>
    </source>
</evidence>
<comment type="similarity">
    <text evidence="2">Belongs to the UppP family.</text>
</comment>
<dbReference type="GO" id="GO:0008360">
    <property type="term" value="P:regulation of cell shape"/>
    <property type="evidence" value="ECO:0007669"/>
    <property type="project" value="UniProtKB-KW"/>
</dbReference>
<comment type="catalytic activity">
    <reaction evidence="16">
        <text>di-trans,octa-cis-undecaprenyl diphosphate + H2O = di-trans,octa-cis-undecaprenyl phosphate + phosphate + H(+)</text>
        <dbReference type="Rhea" id="RHEA:28094"/>
        <dbReference type="ChEBI" id="CHEBI:15377"/>
        <dbReference type="ChEBI" id="CHEBI:15378"/>
        <dbReference type="ChEBI" id="CHEBI:43474"/>
        <dbReference type="ChEBI" id="CHEBI:58405"/>
        <dbReference type="ChEBI" id="CHEBI:60392"/>
        <dbReference type="EC" id="3.6.1.27"/>
    </reaction>
</comment>
<evidence type="ECO:0000256" key="7">
    <source>
        <dbReference type="ARBA" id="ARBA00022801"/>
    </source>
</evidence>
<evidence type="ECO:0000256" key="5">
    <source>
        <dbReference type="ARBA" id="ARBA00022475"/>
    </source>
</evidence>
<evidence type="ECO:0000256" key="2">
    <source>
        <dbReference type="ARBA" id="ARBA00010621"/>
    </source>
</evidence>
<dbReference type="GO" id="GO:0071555">
    <property type="term" value="P:cell wall organization"/>
    <property type="evidence" value="ECO:0007669"/>
    <property type="project" value="UniProtKB-KW"/>
</dbReference>
<dbReference type="GO" id="GO:0050380">
    <property type="term" value="F:undecaprenyl-diphosphatase activity"/>
    <property type="evidence" value="ECO:0007669"/>
    <property type="project" value="UniProtKB-EC"/>
</dbReference>
<comment type="caution">
    <text evidence="18">The sequence shown here is derived from an EMBL/GenBank/DDBJ whole genome shotgun (WGS) entry which is preliminary data.</text>
</comment>
<keyword evidence="12" id="KW-0046">Antibiotic resistance</keyword>
<evidence type="ECO:0000256" key="1">
    <source>
        <dbReference type="ARBA" id="ARBA00004651"/>
    </source>
</evidence>
<dbReference type="GO" id="GO:0005886">
    <property type="term" value="C:plasma membrane"/>
    <property type="evidence" value="ECO:0007669"/>
    <property type="project" value="UniProtKB-SubCell"/>
</dbReference>
<dbReference type="EMBL" id="JAHHGZ010000006">
    <property type="protein sequence ID" value="MBW4667332.1"/>
    <property type="molecule type" value="Genomic_DNA"/>
</dbReference>
<evidence type="ECO:0000256" key="11">
    <source>
        <dbReference type="ARBA" id="ARBA00023136"/>
    </source>
</evidence>
<dbReference type="Pfam" id="PF02673">
    <property type="entry name" value="BacA"/>
    <property type="match status" value="1"/>
</dbReference>
<gene>
    <name evidence="18" type="ORF">KME60_07825</name>
</gene>
<keyword evidence="13" id="KW-0961">Cell wall biogenesis/degradation</keyword>
<dbReference type="PANTHER" id="PTHR30622:SF4">
    <property type="entry name" value="UNDECAPRENYL-DIPHOSPHATASE"/>
    <property type="match status" value="1"/>
</dbReference>
<organism evidence="18 19">
    <name type="scientific">Cyanomargarita calcarea GSE-NOS-MK-12-04C</name>
    <dbReference type="NCBI Taxonomy" id="2839659"/>
    <lineage>
        <taxon>Bacteria</taxon>
        <taxon>Bacillati</taxon>
        <taxon>Cyanobacteriota</taxon>
        <taxon>Cyanophyceae</taxon>
        <taxon>Nostocales</taxon>
        <taxon>Cyanomargaritaceae</taxon>
        <taxon>Cyanomargarita</taxon>
    </lineage>
</organism>
<evidence type="ECO:0000256" key="4">
    <source>
        <dbReference type="ARBA" id="ARBA00021581"/>
    </source>
</evidence>
<keyword evidence="10 17" id="KW-1133">Transmembrane helix</keyword>
<dbReference type="PANTHER" id="PTHR30622">
    <property type="entry name" value="UNDECAPRENYL-DIPHOSPHATASE"/>
    <property type="match status" value="1"/>
</dbReference>
<dbReference type="GO" id="GO:0046677">
    <property type="term" value="P:response to antibiotic"/>
    <property type="evidence" value="ECO:0007669"/>
    <property type="project" value="UniProtKB-KW"/>
</dbReference>
<keyword evidence="11 17" id="KW-0472">Membrane</keyword>
<keyword evidence="7" id="KW-0378">Hydrolase</keyword>
<accession>A0A951US31</accession>
<evidence type="ECO:0000256" key="13">
    <source>
        <dbReference type="ARBA" id="ARBA00023316"/>
    </source>
</evidence>
<evidence type="ECO:0000256" key="15">
    <source>
        <dbReference type="ARBA" id="ARBA00032932"/>
    </source>
</evidence>
<proteinExistence type="inferred from homology"/>
<evidence type="ECO:0000256" key="3">
    <source>
        <dbReference type="ARBA" id="ARBA00012374"/>
    </source>
</evidence>
<evidence type="ECO:0000256" key="8">
    <source>
        <dbReference type="ARBA" id="ARBA00022960"/>
    </source>
</evidence>
<evidence type="ECO:0000256" key="17">
    <source>
        <dbReference type="SAM" id="Phobius"/>
    </source>
</evidence>
<dbReference type="EC" id="3.6.1.27" evidence="3"/>
<evidence type="ECO:0000313" key="19">
    <source>
        <dbReference type="Proteomes" id="UP000729701"/>
    </source>
</evidence>
<keyword evidence="8" id="KW-0133">Cell shape</keyword>
<feature type="transmembrane region" description="Helical" evidence="17">
    <location>
        <begin position="47"/>
        <end position="70"/>
    </location>
</feature>